<dbReference type="PANTHER" id="PTHR14058">
    <property type="entry name" value="AMYLOID BETA A4 PRECURSOR PROTEIN-BINDING FAMILY B"/>
    <property type="match status" value="1"/>
</dbReference>
<dbReference type="PANTHER" id="PTHR14058:SF8">
    <property type="entry name" value="PROTEIN FE65 HOMOLOG"/>
    <property type="match status" value="1"/>
</dbReference>
<dbReference type="EnsemblMetazoa" id="Aqu2.1.09577_001">
    <property type="protein sequence ID" value="Aqu2.1.09577_001"/>
    <property type="gene ID" value="Aqu2.1.09577"/>
</dbReference>
<dbReference type="GO" id="GO:0001540">
    <property type="term" value="F:amyloid-beta binding"/>
    <property type="evidence" value="ECO:0007669"/>
    <property type="project" value="InterPro"/>
</dbReference>
<dbReference type="InterPro" id="IPR039576">
    <property type="entry name" value="APBB1/2/3"/>
</dbReference>
<dbReference type="GO" id="GO:0005634">
    <property type="term" value="C:nucleus"/>
    <property type="evidence" value="ECO:0007669"/>
    <property type="project" value="TreeGrafter"/>
</dbReference>
<dbReference type="SUPFAM" id="SSF50729">
    <property type="entry name" value="PH domain-like"/>
    <property type="match status" value="1"/>
</dbReference>
<dbReference type="PROSITE" id="PS01179">
    <property type="entry name" value="PID"/>
    <property type="match status" value="1"/>
</dbReference>
<name>A0A1X7T5R0_AMPQE</name>
<evidence type="ECO:0000313" key="3">
    <source>
        <dbReference type="EnsemblMetazoa" id="Aqu2.1.09577_001"/>
    </source>
</evidence>
<dbReference type="OrthoDB" id="5969782at2759"/>
<dbReference type="InterPro" id="IPR011993">
    <property type="entry name" value="PH-like_dom_sf"/>
</dbReference>
<feature type="domain" description="PID" evidence="2">
    <location>
        <begin position="22"/>
        <end position="94"/>
    </location>
</feature>
<dbReference type="InParanoid" id="A0A1X7T5R0"/>
<keyword evidence="1" id="KW-0677">Repeat</keyword>
<dbReference type="InterPro" id="IPR006020">
    <property type="entry name" value="PTB/PI_dom"/>
</dbReference>
<reference evidence="3" key="1">
    <citation type="submission" date="2017-05" db="UniProtKB">
        <authorList>
            <consortium name="EnsemblMetazoa"/>
        </authorList>
    </citation>
    <scope>IDENTIFICATION</scope>
</reference>
<proteinExistence type="predicted"/>
<dbReference type="Gene3D" id="2.30.29.30">
    <property type="entry name" value="Pleckstrin-homology domain (PH domain)/Phosphotyrosine-binding domain (PTB)"/>
    <property type="match status" value="1"/>
</dbReference>
<dbReference type="GO" id="GO:0006355">
    <property type="term" value="P:regulation of DNA-templated transcription"/>
    <property type="evidence" value="ECO:0007669"/>
    <property type="project" value="TreeGrafter"/>
</dbReference>
<dbReference type="STRING" id="400682.A0A1X7T5R0"/>
<evidence type="ECO:0000259" key="2">
    <source>
        <dbReference type="PROSITE" id="PS01179"/>
    </source>
</evidence>
<sequence length="96" mass="11175">MVYQPKTLAMIRKKGTEKYKRLEAVYLGSRFVTSPHGIRVVNESVSYLSRDKSKWIPVYVDVASSHIRILDTKNEIVLKEHRIRFLSFLGIAHDDQ</sequence>
<evidence type="ECO:0000256" key="1">
    <source>
        <dbReference type="ARBA" id="ARBA00022737"/>
    </source>
</evidence>
<protein>
    <recommendedName>
        <fullName evidence="2">PID domain-containing protein</fullName>
    </recommendedName>
</protein>
<organism evidence="3">
    <name type="scientific">Amphimedon queenslandica</name>
    <name type="common">Sponge</name>
    <dbReference type="NCBI Taxonomy" id="400682"/>
    <lineage>
        <taxon>Eukaryota</taxon>
        <taxon>Metazoa</taxon>
        <taxon>Porifera</taxon>
        <taxon>Demospongiae</taxon>
        <taxon>Heteroscleromorpha</taxon>
        <taxon>Haplosclerida</taxon>
        <taxon>Niphatidae</taxon>
        <taxon>Amphimedon</taxon>
    </lineage>
</organism>
<accession>A0A1X7T5R0</accession>
<dbReference type="GO" id="GO:0005737">
    <property type="term" value="C:cytoplasm"/>
    <property type="evidence" value="ECO:0007669"/>
    <property type="project" value="TreeGrafter"/>
</dbReference>
<dbReference type="AlphaFoldDB" id="A0A1X7T5R0"/>